<evidence type="ECO:0000313" key="17">
    <source>
        <dbReference type="EnsemblMetazoa" id="AMIN002455-PA"/>
    </source>
</evidence>
<evidence type="ECO:0000256" key="4">
    <source>
        <dbReference type="ARBA" id="ARBA00012099"/>
    </source>
</evidence>
<dbReference type="SUPFAM" id="SSF53067">
    <property type="entry name" value="Actin-like ATPase domain"/>
    <property type="match status" value="2"/>
</dbReference>
<dbReference type="STRING" id="112268.A0A182VWK6"/>
<evidence type="ECO:0000256" key="3">
    <source>
        <dbReference type="ARBA" id="ARBA00009156"/>
    </source>
</evidence>
<keyword evidence="6 15" id="KW-0812">Transmembrane</keyword>
<keyword evidence="7" id="KW-0547">Nucleotide-binding</keyword>
<dbReference type="PROSITE" id="PS50261">
    <property type="entry name" value="G_PROTEIN_RECEP_F2_4"/>
    <property type="match status" value="1"/>
</dbReference>
<dbReference type="PROSITE" id="PS00445">
    <property type="entry name" value="FGGY_KINASES_2"/>
    <property type="match status" value="1"/>
</dbReference>
<keyword evidence="18" id="KW-1185">Reference proteome</keyword>
<evidence type="ECO:0000256" key="12">
    <source>
        <dbReference type="ARBA" id="ARBA00023136"/>
    </source>
</evidence>
<dbReference type="InterPro" id="IPR018484">
    <property type="entry name" value="FGGY_N"/>
</dbReference>
<accession>A0A182VWK6</accession>
<keyword evidence="9" id="KW-0319">Glycerol metabolism</keyword>
<evidence type="ECO:0000256" key="1">
    <source>
        <dbReference type="ARBA" id="ARBA00004141"/>
    </source>
</evidence>
<evidence type="ECO:0000256" key="13">
    <source>
        <dbReference type="ARBA" id="ARBA00043149"/>
    </source>
</evidence>
<dbReference type="Pfam" id="PF00002">
    <property type="entry name" value="7tm_2"/>
    <property type="match status" value="1"/>
</dbReference>
<dbReference type="EC" id="2.7.1.30" evidence="4"/>
<evidence type="ECO:0000256" key="15">
    <source>
        <dbReference type="SAM" id="Phobius"/>
    </source>
</evidence>
<dbReference type="GO" id="GO:0005739">
    <property type="term" value="C:mitochondrion"/>
    <property type="evidence" value="ECO:0007669"/>
    <property type="project" value="TreeGrafter"/>
</dbReference>
<feature type="transmembrane region" description="Helical" evidence="15">
    <location>
        <begin position="530"/>
        <end position="550"/>
    </location>
</feature>
<evidence type="ECO:0000259" key="16">
    <source>
        <dbReference type="PROSITE" id="PS50261"/>
    </source>
</evidence>
<name>A0A182VWK6_9DIPT</name>
<dbReference type="InterPro" id="IPR043129">
    <property type="entry name" value="ATPase_NBD"/>
</dbReference>
<dbReference type="GO" id="GO:0004370">
    <property type="term" value="F:glycerol kinase activity"/>
    <property type="evidence" value="ECO:0007669"/>
    <property type="project" value="UniProtKB-EC"/>
</dbReference>
<dbReference type="CDD" id="cd07792">
    <property type="entry name" value="ASKHA_NBD_FGGY_GK1-3-like"/>
    <property type="match status" value="1"/>
</dbReference>
<sequence>MASLERSKLIGVIDAGTNSARFVIFKLPEFEEIASHQIRITQIVPRDGWTEHNPVEVLEAVRLCAVEACHQVERLGYLVKDIAAIGITNQRETTVVWDKNTGEPLYNAIVWNDIRTDKTVDRVLARLPEQNHNHFRALSGLPISPYFSALKLNWLKDNVVAVRKACREKRCFAGTIDTWLVWNLTGGPQGGAFVTDVTNASRTLLMNIETLHWDPLLTKTFSVHPDMLPEIRSSSEIYGKVKDNSVLDGIPISAILGNQQASLIGQRCLKEGQAKNTYRKGCFLLYNTGTRCVQSTHGLVTTVAYQMGRNAPPVYALEGSVAVAGVAMNWLRDNLKIIKDIKDSEQIAGSVSSTGDVYFVPAFTGLYAPYWRKDARGIFCGLTSFTTKHHFVRAALEAVCFQTRDIIEAMKKDCGINLNKLHTDGIMASNNLLMQLQADLSGIPVLRTEVHEPAALGTAMAAAQANGVDLYKLEAEIRGYAGVQSHHETFLPTTTEEERNARYTKWKMAVQRSLGWAISKKSEAMTDERYSLLASIPAGLFLACTFLMLVHSQRRKLLSARLSSPLFRATDDDIIIIIMLSRIVLPVLLVLQFSGQLRCEGIRAKFANYETKFINDFINFTRPAGDIMEPIYYDYDGGTKTSDYETGMTLGGLPIPEETPGRTAVTRPPDIFPDPDKIYASFINKSTMKRNRYPGEENVIKVYSSKSLRKSPQAHTTDDESSFDNINNDMKGHDFIDNIMYIYYGTNGNLRKDLGGNVIVIGAVFALAPQILTIIILFLRNRRLRHFNAFYPICLNLLLALIASNLSFILGVQATRNVIRCELIALLLHYLHLSTSIWCFIYIYVIYDLLANECTPKLKYHYLMGYGIPAVYVLFSYASSIDRFEVHRYCWMSIQKGMIVSFMVPISFLIILTTVLGTLSLKRISTKQTELLCESIESIIETTSKCNDIIYPRLPSLAGVNMAMVCRSNSYPQLEQVKDRNVCCQEYADCANRHSVVTLPQPITAGMTTAAASQYAMNATKRSFDCYDTRIDLGQLSLAELTTPSMASDVQDFTEFKKAIKFGLFFQPIFSVCWFLEIIALENVHSCVMPVIFAISFNILNWCMLVRSSNVCPYVSSTMEKTLEVQQVGSCGESLNGTIGPGGDNDATQASVCTDTIPLLCASNSGSTVISPSSTVCASLKSSGATVATLPRKFSATSITEEQQQQQPLFYSNFIGTTNVPMSWESSIDLGAYHLHETKNADCISTISN</sequence>
<dbReference type="GO" id="GO:0005524">
    <property type="term" value="F:ATP binding"/>
    <property type="evidence" value="ECO:0007669"/>
    <property type="project" value="UniProtKB-KW"/>
</dbReference>
<dbReference type="InterPro" id="IPR018485">
    <property type="entry name" value="FGGY_C"/>
</dbReference>
<dbReference type="GO" id="GO:0007166">
    <property type="term" value="P:cell surface receptor signaling pathway"/>
    <property type="evidence" value="ECO:0007669"/>
    <property type="project" value="InterPro"/>
</dbReference>
<evidence type="ECO:0000256" key="11">
    <source>
        <dbReference type="ARBA" id="ARBA00022989"/>
    </source>
</evidence>
<protein>
    <recommendedName>
        <fullName evidence="4">glycerol kinase</fullName>
        <ecNumber evidence="4">2.7.1.30</ecNumber>
    </recommendedName>
    <alternativeName>
        <fullName evidence="13">ATP:glycerol 3-phosphotransferase</fullName>
    </alternativeName>
</protein>
<comment type="similarity">
    <text evidence="3 14">Belongs to the FGGY kinase family.</text>
</comment>
<dbReference type="GO" id="GO:0006641">
    <property type="term" value="P:triglyceride metabolic process"/>
    <property type="evidence" value="ECO:0007669"/>
    <property type="project" value="TreeGrafter"/>
</dbReference>
<feature type="transmembrane region" description="Helical" evidence="15">
    <location>
        <begin position="824"/>
        <end position="847"/>
    </location>
</feature>
<keyword evidence="11 15" id="KW-1133">Transmembrane helix</keyword>
<dbReference type="FunFam" id="3.30.420.40:FF:000108">
    <property type="entry name" value="Glycerol kinase, glycosomal"/>
    <property type="match status" value="1"/>
</dbReference>
<evidence type="ECO:0000256" key="14">
    <source>
        <dbReference type="RuleBase" id="RU003733"/>
    </source>
</evidence>
<dbReference type="GO" id="GO:0046167">
    <property type="term" value="P:glycerol-3-phosphate biosynthetic process"/>
    <property type="evidence" value="ECO:0007669"/>
    <property type="project" value="TreeGrafter"/>
</dbReference>
<keyword evidence="8 14" id="KW-0418">Kinase</keyword>
<keyword evidence="5 14" id="KW-0808">Transferase</keyword>
<feature type="transmembrane region" description="Helical" evidence="15">
    <location>
        <begin position="899"/>
        <end position="921"/>
    </location>
</feature>
<evidence type="ECO:0000256" key="8">
    <source>
        <dbReference type="ARBA" id="ARBA00022777"/>
    </source>
</evidence>
<dbReference type="NCBIfam" id="NF000756">
    <property type="entry name" value="PRK00047.1"/>
    <property type="match status" value="1"/>
</dbReference>
<feature type="transmembrane region" description="Helical" evidence="15">
    <location>
        <begin position="758"/>
        <end position="778"/>
    </location>
</feature>
<keyword evidence="12 15" id="KW-0472">Membrane</keyword>
<dbReference type="InterPro" id="IPR042018">
    <property type="entry name" value="GK1-3_metazoan-type"/>
</dbReference>
<dbReference type="Gene3D" id="1.20.1070.10">
    <property type="entry name" value="Rhodopsin 7-helix transmembrane proteins"/>
    <property type="match status" value="1"/>
</dbReference>
<proteinExistence type="inferred from homology"/>
<feature type="transmembrane region" description="Helical" evidence="15">
    <location>
        <begin position="790"/>
        <end position="812"/>
    </location>
</feature>
<dbReference type="EnsemblMetazoa" id="AMIN002455-RA">
    <property type="protein sequence ID" value="AMIN002455-PA"/>
    <property type="gene ID" value="AMIN002455"/>
</dbReference>
<evidence type="ECO:0000313" key="18">
    <source>
        <dbReference type="Proteomes" id="UP000075920"/>
    </source>
</evidence>
<evidence type="ECO:0000256" key="6">
    <source>
        <dbReference type="ARBA" id="ARBA00022692"/>
    </source>
</evidence>
<dbReference type="AlphaFoldDB" id="A0A182VWK6"/>
<dbReference type="GO" id="GO:0016020">
    <property type="term" value="C:membrane"/>
    <property type="evidence" value="ECO:0007669"/>
    <property type="project" value="UniProtKB-SubCell"/>
</dbReference>
<dbReference type="PROSITE" id="PS00933">
    <property type="entry name" value="FGGY_KINASES_1"/>
    <property type="match status" value="1"/>
</dbReference>
<dbReference type="UniPathway" id="UPA00618">
    <property type="reaction ID" value="UER00672"/>
</dbReference>
<comment type="pathway">
    <text evidence="2">Polyol metabolism; glycerol degradation via glycerol kinase pathway; sn-glycerol 3-phosphate from glycerol: step 1/1.</text>
</comment>
<reference evidence="18" key="1">
    <citation type="submission" date="2013-03" db="EMBL/GenBank/DDBJ databases">
        <title>The Genome Sequence of Anopheles minimus MINIMUS1.</title>
        <authorList>
            <consortium name="The Broad Institute Genomics Platform"/>
            <person name="Neafsey D.E."/>
            <person name="Walton C."/>
            <person name="Walker B."/>
            <person name="Young S.K."/>
            <person name="Zeng Q."/>
            <person name="Gargeya S."/>
            <person name="Fitzgerald M."/>
            <person name="Haas B."/>
            <person name="Abouelleil A."/>
            <person name="Allen A.W."/>
            <person name="Alvarado L."/>
            <person name="Arachchi H.M."/>
            <person name="Berlin A.M."/>
            <person name="Chapman S.B."/>
            <person name="Gainer-Dewar J."/>
            <person name="Goldberg J."/>
            <person name="Griggs A."/>
            <person name="Gujja S."/>
            <person name="Hansen M."/>
            <person name="Howarth C."/>
            <person name="Imamovic A."/>
            <person name="Ireland A."/>
            <person name="Larimer J."/>
            <person name="McCowan C."/>
            <person name="Murphy C."/>
            <person name="Pearson M."/>
            <person name="Poon T.W."/>
            <person name="Priest M."/>
            <person name="Roberts A."/>
            <person name="Saif S."/>
            <person name="Shea T."/>
            <person name="Sisk P."/>
            <person name="Sykes S."/>
            <person name="Wortman J."/>
            <person name="Nusbaum C."/>
            <person name="Birren B."/>
        </authorList>
    </citation>
    <scope>NUCLEOTIDE SEQUENCE [LARGE SCALE GENOMIC DNA]</scope>
    <source>
        <strain evidence="18">MINIMUS1</strain>
    </source>
</reference>
<evidence type="ECO:0000256" key="7">
    <source>
        <dbReference type="ARBA" id="ARBA00022741"/>
    </source>
</evidence>
<dbReference type="InterPro" id="IPR018483">
    <property type="entry name" value="Carb_kinase_FGGY_CS"/>
</dbReference>
<dbReference type="PANTHER" id="PTHR10196:SF40">
    <property type="entry name" value="GLYCEROL KINASE"/>
    <property type="match status" value="1"/>
</dbReference>
<comment type="subcellular location">
    <subcellularLocation>
        <location evidence="1">Membrane</location>
        <topology evidence="1">Multi-pass membrane protein</topology>
    </subcellularLocation>
</comment>
<dbReference type="Pfam" id="PF02782">
    <property type="entry name" value="FGGY_C"/>
    <property type="match status" value="1"/>
</dbReference>
<evidence type="ECO:0000256" key="5">
    <source>
        <dbReference type="ARBA" id="ARBA00022679"/>
    </source>
</evidence>
<dbReference type="NCBIfam" id="TIGR01311">
    <property type="entry name" value="glycerol_kin"/>
    <property type="match status" value="1"/>
</dbReference>
<dbReference type="FunFam" id="3.30.420.40:FF:000086">
    <property type="entry name" value="Glycerol kinase"/>
    <property type="match status" value="1"/>
</dbReference>
<reference evidence="17" key="2">
    <citation type="submission" date="2020-05" db="UniProtKB">
        <authorList>
            <consortium name="EnsemblMetazoa"/>
        </authorList>
    </citation>
    <scope>IDENTIFICATION</scope>
    <source>
        <strain evidence="17">MINIMUS1</strain>
    </source>
</reference>
<dbReference type="VEuPathDB" id="VectorBase:AMIN002455"/>
<dbReference type="InterPro" id="IPR000832">
    <property type="entry name" value="GPCR_2_secretin-like"/>
</dbReference>
<dbReference type="Pfam" id="PF00370">
    <property type="entry name" value="FGGY_N"/>
    <property type="match status" value="1"/>
</dbReference>
<dbReference type="GO" id="GO:0004930">
    <property type="term" value="F:G protein-coupled receptor activity"/>
    <property type="evidence" value="ECO:0007669"/>
    <property type="project" value="InterPro"/>
</dbReference>
<evidence type="ECO:0000256" key="2">
    <source>
        <dbReference type="ARBA" id="ARBA00005190"/>
    </source>
</evidence>
<dbReference type="PANTHER" id="PTHR10196">
    <property type="entry name" value="SUGAR KINASE"/>
    <property type="match status" value="1"/>
</dbReference>
<feature type="domain" description="G-protein coupled receptors family 2 profile 2" evidence="16">
    <location>
        <begin position="756"/>
        <end position="916"/>
    </location>
</feature>
<dbReference type="InterPro" id="IPR017981">
    <property type="entry name" value="GPCR_2-like_7TM"/>
</dbReference>
<organism evidence="17 18">
    <name type="scientific">Anopheles minimus</name>
    <dbReference type="NCBI Taxonomy" id="112268"/>
    <lineage>
        <taxon>Eukaryota</taxon>
        <taxon>Metazoa</taxon>
        <taxon>Ecdysozoa</taxon>
        <taxon>Arthropoda</taxon>
        <taxon>Hexapoda</taxon>
        <taxon>Insecta</taxon>
        <taxon>Pterygota</taxon>
        <taxon>Neoptera</taxon>
        <taxon>Endopterygota</taxon>
        <taxon>Diptera</taxon>
        <taxon>Nematocera</taxon>
        <taxon>Culicoidea</taxon>
        <taxon>Culicidae</taxon>
        <taxon>Anophelinae</taxon>
        <taxon>Anopheles</taxon>
    </lineage>
</organism>
<feature type="transmembrane region" description="Helical" evidence="15">
    <location>
        <begin position="859"/>
        <end position="878"/>
    </location>
</feature>
<dbReference type="Proteomes" id="UP000075920">
    <property type="component" value="Unassembled WGS sequence"/>
</dbReference>
<dbReference type="InterPro" id="IPR005999">
    <property type="entry name" value="Glycerol_kin"/>
</dbReference>
<evidence type="ECO:0000256" key="9">
    <source>
        <dbReference type="ARBA" id="ARBA00022798"/>
    </source>
</evidence>
<dbReference type="GO" id="GO:0019563">
    <property type="term" value="P:glycerol catabolic process"/>
    <property type="evidence" value="ECO:0007669"/>
    <property type="project" value="UniProtKB-UniPathway"/>
</dbReference>
<dbReference type="Gene3D" id="3.30.420.40">
    <property type="match status" value="2"/>
</dbReference>
<keyword evidence="10" id="KW-0067">ATP-binding</keyword>
<evidence type="ECO:0000256" key="10">
    <source>
        <dbReference type="ARBA" id="ARBA00022840"/>
    </source>
</evidence>